<dbReference type="PANTHER" id="PTHR47901:SF3">
    <property type="entry name" value="CASPASE-1"/>
    <property type="match status" value="1"/>
</dbReference>
<dbReference type="GO" id="GO:0072557">
    <property type="term" value="C:IPAF inflammasome complex"/>
    <property type="evidence" value="ECO:0007669"/>
    <property type="project" value="TreeGrafter"/>
</dbReference>
<reference evidence="2" key="1">
    <citation type="submission" date="2025-08" db="UniProtKB">
        <authorList>
            <consortium name="Ensembl"/>
        </authorList>
    </citation>
    <scope>IDENTIFICATION</scope>
</reference>
<dbReference type="GO" id="GO:0097169">
    <property type="term" value="C:AIM2 inflammasome complex"/>
    <property type="evidence" value="ECO:0007669"/>
    <property type="project" value="TreeGrafter"/>
</dbReference>
<evidence type="ECO:0000313" key="3">
    <source>
        <dbReference type="Proteomes" id="UP000261640"/>
    </source>
</evidence>
<dbReference type="InterPro" id="IPR002398">
    <property type="entry name" value="Pept_C14"/>
</dbReference>
<dbReference type="Gene3D" id="1.10.533.10">
    <property type="entry name" value="Death Domain, Fas"/>
    <property type="match status" value="1"/>
</dbReference>
<dbReference type="STRING" id="205130.ENSMAMP00000019928"/>
<dbReference type="Pfam" id="PF00619">
    <property type="entry name" value="CARD"/>
    <property type="match status" value="1"/>
</dbReference>
<dbReference type="GO" id="GO:0004197">
    <property type="term" value="F:cysteine-type endopeptidase activity"/>
    <property type="evidence" value="ECO:0007669"/>
    <property type="project" value="InterPro"/>
</dbReference>
<proteinExistence type="predicted"/>
<dbReference type="InParanoid" id="A0A3Q3LZ94"/>
<accession>A0A3Q3LZ94</accession>
<dbReference type="GO" id="GO:0006508">
    <property type="term" value="P:proteolysis"/>
    <property type="evidence" value="ECO:0007669"/>
    <property type="project" value="InterPro"/>
</dbReference>
<evidence type="ECO:0000259" key="1">
    <source>
        <dbReference type="PROSITE" id="PS50209"/>
    </source>
</evidence>
<dbReference type="GO" id="GO:0072559">
    <property type="term" value="C:NLRP3 inflammasome complex"/>
    <property type="evidence" value="ECO:0007669"/>
    <property type="project" value="TreeGrafter"/>
</dbReference>
<reference evidence="2" key="2">
    <citation type="submission" date="2025-09" db="UniProtKB">
        <authorList>
            <consortium name="Ensembl"/>
        </authorList>
    </citation>
    <scope>IDENTIFICATION</scope>
</reference>
<dbReference type="InterPro" id="IPR011029">
    <property type="entry name" value="DEATH-like_dom_sf"/>
</dbReference>
<organism evidence="2 3">
    <name type="scientific">Mastacembelus armatus</name>
    <name type="common">zig-zag eel</name>
    <dbReference type="NCBI Taxonomy" id="205130"/>
    <lineage>
        <taxon>Eukaryota</taxon>
        <taxon>Metazoa</taxon>
        <taxon>Chordata</taxon>
        <taxon>Craniata</taxon>
        <taxon>Vertebrata</taxon>
        <taxon>Euteleostomi</taxon>
        <taxon>Actinopterygii</taxon>
        <taxon>Neopterygii</taxon>
        <taxon>Teleostei</taxon>
        <taxon>Neoteleostei</taxon>
        <taxon>Acanthomorphata</taxon>
        <taxon>Anabantaria</taxon>
        <taxon>Synbranchiformes</taxon>
        <taxon>Mastacembelidae</taxon>
        <taxon>Mastacembelus</taxon>
    </lineage>
</organism>
<evidence type="ECO:0000313" key="2">
    <source>
        <dbReference type="Ensembl" id="ENSMAMP00000019928.2"/>
    </source>
</evidence>
<dbReference type="AlphaFoldDB" id="A0A3Q3LZ94"/>
<dbReference type="PROSITE" id="PS50209">
    <property type="entry name" value="CARD"/>
    <property type="match status" value="1"/>
</dbReference>
<dbReference type="InterPro" id="IPR001315">
    <property type="entry name" value="CARD"/>
</dbReference>
<dbReference type="GeneTree" id="ENSGT00940000176951"/>
<dbReference type="Proteomes" id="UP000261640">
    <property type="component" value="Unplaced"/>
</dbReference>
<dbReference type="PANTHER" id="PTHR47901">
    <property type="entry name" value="CASPASE RECRUITMENT DOMAIN-CONTAINING PROTEIN 18"/>
    <property type="match status" value="1"/>
</dbReference>
<name>A0A3Q3LZ94_9TELE</name>
<feature type="domain" description="CARD" evidence="1">
    <location>
        <begin position="15"/>
        <end position="92"/>
    </location>
</feature>
<dbReference type="SUPFAM" id="SSF47986">
    <property type="entry name" value="DEATH domain"/>
    <property type="match status" value="1"/>
</dbReference>
<dbReference type="GO" id="GO:0042981">
    <property type="term" value="P:regulation of apoptotic process"/>
    <property type="evidence" value="ECO:0007669"/>
    <property type="project" value="InterPro"/>
</dbReference>
<sequence length="93" mass="10491">MYVFLILTDQTSWAQFVQDVSEQVLNQLLDSLLQQGVINQEEMESARAETRADRARAVIDTVRRKGTEASSVLIDSLCQLDPHVFQNLGPDVK</sequence>
<dbReference type="GO" id="GO:0050727">
    <property type="term" value="P:regulation of inflammatory response"/>
    <property type="evidence" value="ECO:0007669"/>
    <property type="project" value="TreeGrafter"/>
</dbReference>
<protein>
    <recommendedName>
        <fullName evidence="1">CARD domain-containing protein</fullName>
    </recommendedName>
</protein>
<keyword evidence="3" id="KW-1185">Reference proteome</keyword>
<dbReference type="Ensembl" id="ENSMAMT00000020457.2">
    <property type="protein sequence ID" value="ENSMAMP00000019928.2"/>
    <property type="gene ID" value="ENSMAMG00000013418.2"/>
</dbReference>